<name>A0A8X6TW82_NEPPI</name>
<sequence>MAFLIQGKKEDLRRLAWEMGLVVAEDLHILDIKQLILNSEKYEENSIKNLLMNIIEERLEKNKEAEQLAEQERRKAEMDFELQKLKLQLEAKKKKWSDASRGDKLKTDDRSERPSVSCYGCGKPGVTNPRCSNCKSTANMDSGNLRNIILHSCSSTPNQSAELKLAANGTWGTACADTGASHTIAGETLYSGTLRYEFNSFCDHRRMAKKSYLKAIFPI</sequence>
<dbReference type="AlphaFoldDB" id="A0A8X6TW82"/>
<keyword evidence="1" id="KW-0175">Coiled coil</keyword>
<dbReference type="OrthoDB" id="425619at2759"/>
<proteinExistence type="predicted"/>
<evidence type="ECO:0000313" key="2">
    <source>
        <dbReference type="EMBL" id="GFT53047.1"/>
    </source>
</evidence>
<keyword evidence="3" id="KW-1185">Reference proteome</keyword>
<dbReference type="EMBL" id="BMAW01112542">
    <property type="protein sequence ID" value="GFT53047.1"/>
    <property type="molecule type" value="Genomic_DNA"/>
</dbReference>
<gene>
    <name evidence="2" type="ORF">NPIL_26031</name>
</gene>
<reference evidence="2" key="1">
    <citation type="submission" date="2020-08" db="EMBL/GenBank/DDBJ databases">
        <title>Multicomponent nature underlies the extraordinary mechanical properties of spider dragline silk.</title>
        <authorList>
            <person name="Kono N."/>
            <person name="Nakamura H."/>
            <person name="Mori M."/>
            <person name="Yoshida Y."/>
            <person name="Ohtoshi R."/>
            <person name="Malay A.D."/>
            <person name="Moran D.A.P."/>
            <person name="Tomita M."/>
            <person name="Numata K."/>
            <person name="Arakawa K."/>
        </authorList>
    </citation>
    <scope>NUCLEOTIDE SEQUENCE</scope>
</reference>
<comment type="caution">
    <text evidence="2">The sequence shown here is derived from an EMBL/GenBank/DDBJ whole genome shotgun (WGS) entry which is preliminary data.</text>
</comment>
<feature type="coiled-coil region" evidence="1">
    <location>
        <begin position="51"/>
        <end position="95"/>
    </location>
</feature>
<organism evidence="2 3">
    <name type="scientific">Nephila pilipes</name>
    <name type="common">Giant wood spider</name>
    <name type="synonym">Nephila maculata</name>
    <dbReference type="NCBI Taxonomy" id="299642"/>
    <lineage>
        <taxon>Eukaryota</taxon>
        <taxon>Metazoa</taxon>
        <taxon>Ecdysozoa</taxon>
        <taxon>Arthropoda</taxon>
        <taxon>Chelicerata</taxon>
        <taxon>Arachnida</taxon>
        <taxon>Araneae</taxon>
        <taxon>Araneomorphae</taxon>
        <taxon>Entelegynae</taxon>
        <taxon>Araneoidea</taxon>
        <taxon>Nephilidae</taxon>
        <taxon>Nephila</taxon>
    </lineage>
</organism>
<evidence type="ECO:0000256" key="1">
    <source>
        <dbReference type="SAM" id="Coils"/>
    </source>
</evidence>
<protein>
    <submittedName>
        <fullName evidence="2">Uncharacterized protein</fullName>
    </submittedName>
</protein>
<dbReference type="Proteomes" id="UP000887013">
    <property type="component" value="Unassembled WGS sequence"/>
</dbReference>
<accession>A0A8X6TW82</accession>
<evidence type="ECO:0000313" key="3">
    <source>
        <dbReference type="Proteomes" id="UP000887013"/>
    </source>
</evidence>